<dbReference type="InterPro" id="IPR032587">
    <property type="entry name" value="DUF4911"/>
</dbReference>
<sequence length="80" mass="8875">MRMDTITYRGIVDGSQIGYLNSIIDSYDGIAAVRTMDGPAGVIELWIAPEFEELVNTIIRDIADEIGLQSYYKASSRLSD</sequence>
<evidence type="ECO:0000313" key="2">
    <source>
        <dbReference type="Proteomes" id="UP000030700"/>
    </source>
</evidence>
<dbReference type="Pfam" id="PF16256">
    <property type="entry name" value="DUF4911"/>
    <property type="match status" value="1"/>
</dbReference>
<name>A0A0S6VSU2_9BACT</name>
<proteinExistence type="predicted"/>
<reference evidence="1" key="1">
    <citation type="journal article" date="2015" name="PeerJ">
        <title>First genomic representation of candidate bacterial phylum KSB3 points to enhanced environmental sensing as a trigger of wastewater bulking.</title>
        <authorList>
            <person name="Sekiguchi Y."/>
            <person name="Ohashi A."/>
            <person name="Parks D.H."/>
            <person name="Yamauchi T."/>
            <person name="Tyson G.W."/>
            <person name="Hugenholtz P."/>
        </authorList>
    </citation>
    <scope>NUCLEOTIDE SEQUENCE [LARGE SCALE GENOMIC DNA]</scope>
</reference>
<evidence type="ECO:0000313" key="1">
    <source>
        <dbReference type="EMBL" id="GAK50480.1"/>
    </source>
</evidence>
<organism evidence="1">
    <name type="scientific">Candidatus Moduliflexus flocculans</name>
    <dbReference type="NCBI Taxonomy" id="1499966"/>
    <lineage>
        <taxon>Bacteria</taxon>
        <taxon>Candidatus Moduliflexota</taxon>
        <taxon>Candidatus Moduliflexia</taxon>
        <taxon>Candidatus Moduliflexales</taxon>
        <taxon>Candidatus Moduliflexaceae</taxon>
    </lineage>
</organism>
<gene>
    <name evidence="1" type="ORF">U14_01711</name>
</gene>
<dbReference type="HOGENOM" id="CLU_190608_2_0_0"/>
<accession>A0A0S6VSU2</accession>
<protein>
    <recommendedName>
        <fullName evidence="3">DUF4911 domain-containing protein</fullName>
    </recommendedName>
</protein>
<keyword evidence="2" id="KW-1185">Reference proteome</keyword>
<dbReference type="AlphaFoldDB" id="A0A0S6VSU2"/>
<dbReference type="Proteomes" id="UP000030700">
    <property type="component" value="Unassembled WGS sequence"/>
</dbReference>
<dbReference type="STRING" id="1499966.U14_01711"/>
<evidence type="ECO:0008006" key="3">
    <source>
        <dbReference type="Google" id="ProtNLM"/>
    </source>
</evidence>
<dbReference type="EMBL" id="DF820456">
    <property type="protein sequence ID" value="GAK50480.1"/>
    <property type="molecule type" value="Genomic_DNA"/>
</dbReference>